<accession>M0DXH0</accession>
<organism evidence="2 3">
    <name type="scientific">Halorubrum tebenquichense DSM 14210</name>
    <dbReference type="NCBI Taxonomy" id="1227485"/>
    <lineage>
        <taxon>Archaea</taxon>
        <taxon>Methanobacteriati</taxon>
        <taxon>Methanobacteriota</taxon>
        <taxon>Stenosarchaea group</taxon>
        <taxon>Halobacteria</taxon>
        <taxon>Halobacteriales</taxon>
        <taxon>Haloferacaceae</taxon>
        <taxon>Halorubrum</taxon>
    </lineage>
</organism>
<dbReference type="Gene3D" id="3.90.1150.10">
    <property type="entry name" value="Aspartate Aminotransferase, domain 1"/>
    <property type="match status" value="1"/>
</dbReference>
<sequence>MDVDEILTEIEPKVEQHFEEEETFIPGESKIRLSRPTYGTAEVMESLESLLSTWVTMGDKVQQFESGWSEYTGSDHGVMVNSGSSANLLALKALEGTAIEPGDEVIVPAVSWSTSVFPILDVGATPVLVDVDSSTYTIDIDAAEEAITEDTAAILPVHLLGNPCDMDALVELCERHDLALIEDCCEAHGARYDGDHVGSFGDMGTFSFFFSHHISTIEGGMIVTDSDDYLEKLRMSRAHGWVREVDDNSEFVESNPEIDERFLFASTGYNLRPTEIQGGFGIHQLDRIDGFLEKRKSNAEYLNEKLLKYSEIFSLLEEHPKGECSWFAYPLLLREDAPISRDELQSHLKEHNIETRPILAGNMARQPVFDSIPHRVEGDLEHSEHIHENGLFVGNHHRMTEEKLEYIWETIDKLIEENI</sequence>
<protein>
    <submittedName>
        <fullName evidence="2">DegT/DnrJ/EryC1/StrS aminotransferase</fullName>
    </submittedName>
</protein>
<name>M0DXH0_9EURY</name>
<dbReference type="Gene3D" id="3.40.640.10">
    <property type="entry name" value="Type I PLP-dependent aspartate aminotransferase-like (Major domain)"/>
    <property type="match status" value="1"/>
</dbReference>
<dbReference type="GO" id="GO:0008483">
    <property type="term" value="F:transaminase activity"/>
    <property type="evidence" value="ECO:0007669"/>
    <property type="project" value="UniProtKB-KW"/>
</dbReference>
<dbReference type="GO" id="GO:0030170">
    <property type="term" value="F:pyridoxal phosphate binding"/>
    <property type="evidence" value="ECO:0007669"/>
    <property type="project" value="TreeGrafter"/>
</dbReference>
<dbReference type="SUPFAM" id="SSF53383">
    <property type="entry name" value="PLP-dependent transferases"/>
    <property type="match status" value="1"/>
</dbReference>
<dbReference type="PANTHER" id="PTHR30244">
    <property type="entry name" value="TRANSAMINASE"/>
    <property type="match status" value="1"/>
</dbReference>
<reference evidence="2 3" key="1">
    <citation type="journal article" date="2014" name="PLoS Genet.">
        <title>Phylogenetically driven sequencing of extremely halophilic archaea reveals strategies for static and dynamic osmo-response.</title>
        <authorList>
            <person name="Becker E.A."/>
            <person name="Seitzer P.M."/>
            <person name="Tritt A."/>
            <person name="Larsen D."/>
            <person name="Krusor M."/>
            <person name="Yao A.I."/>
            <person name="Wu D."/>
            <person name="Madern D."/>
            <person name="Eisen J.A."/>
            <person name="Darling A.E."/>
            <person name="Facciotti M.T."/>
        </authorList>
    </citation>
    <scope>NUCLEOTIDE SEQUENCE [LARGE SCALE GENOMIC DNA]</scope>
    <source>
        <strain evidence="2 3">DSM 14210</strain>
    </source>
</reference>
<dbReference type="GO" id="GO:0000271">
    <property type="term" value="P:polysaccharide biosynthetic process"/>
    <property type="evidence" value="ECO:0007669"/>
    <property type="project" value="TreeGrafter"/>
</dbReference>
<dbReference type="InterPro" id="IPR015422">
    <property type="entry name" value="PyrdxlP-dep_Trfase_small"/>
</dbReference>
<dbReference type="CDD" id="cd00616">
    <property type="entry name" value="AHBA_syn"/>
    <property type="match status" value="1"/>
</dbReference>
<dbReference type="PATRIC" id="fig|1227485.3.peg.735"/>
<dbReference type="PIRSF" id="PIRSF000390">
    <property type="entry name" value="PLP_StrS"/>
    <property type="match status" value="1"/>
</dbReference>
<dbReference type="OrthoDB" id="10355at2157"/>
<proteinExistence type="inferred from homology"/>
<evidence type="ECO:0000313" key="3">
    <source>
        <dbReference type="Proteomes" id="UP000011523"/>
    </source>
</evidence>
<evidence type="ECO:0000256" key="1">
    <source>
        <dbReference type="RuleBase" id="RU004508"/>
    </source>
</evidence>
<dbReference type="Pfam" id="PF01041">
    <property type="entry name" value="DegT_DnrJ_EryC1"/>
    <property type="match status" value="1"/>
</dbReference>
<dbReference type="PANTHER" id="PTHR30244:SF34">
    <property type="entry name" value="DTDP-4-AMINO-4,6-DIDEOXYGALACTOSE TRANSAMINASE"/>
    <property type="match status" value="1"/>
</dbReference>
<comment type="caution">
    <text evidence="2">The sequence shown here is derived from an EMBL/GenBank/DDBJ whole genome shotgun (WGS) entry which is preliminary data.</text>
</comment>
<dbReference type="InterPro" id="IPR015421">
    <property type="entry name" value="PyrdxlP-dep_Trfase_major"/>
</dbReference>
<keyword evidence="2" id="KW-0808">Transferase</keyword>
<comment type="similarity">
    <text evidence="1">Belongs to the DegT/DnrJ/EryC1 family.</text>
</comment>
<dbReference type="EMBL" id="AOJD01000027">
    <property type="protein sequence ID" value="ELZ39417.1"/>
    <property type="molecule type" value="Genomic_DNA"/>
</dbReference>
<keyword evidence="3" id="KW-1185">Reference proteome</keyword>
<dbReference type="InterPro" id="IPR000653">
    <property type="entry name" value="DegT/StrS_aminotransferase"/>
</dbReference>
<keyword evidence="2" id="KW-0032">Aminotransferase</keyword>
<dbReference type="InterPro" id="IPR015424">
    <property type="entry name" value="PyrdxlP-dep_Trfase"/>
</dbReference>
<dbReference type="RefSeq" id="WP_006628466.1">
    <property type="nucleotide sequence ID" value="NZ_AOJD01000027.1"/>
</dbReference>
<evidence type="ECO:0000313" key="2">
    <source>
        <dbReference type="EMBL" id="ELZ39417.1"/>
    </source>
</evidence>
<keyword evidence="1" id="KW-0663">Pyridoxal phosphate</keyword>
<dbReference type="AlphaFoldDB" id="M0DXH0"/>
<dbReference type="Proteomes" id="UP000011523">
    <property type="component" value="Unassembled WGS sequence"/>
</dbReference>
<gene>
    <name evidence="2" type="ORF">C472_03863</name>
</gene>